<dbReference type="Proteomes" id="UP001420932">
    <property type="component" value="Unassembled WGS sequence"/>
</dbReference>
<gene>
    <name evidence="2" type="ORF">Syun_029189</name>
</gene>
<reference evidence="2 3" key="1">
    <citation type="submission" date="2024-01" db="EMBL/GenBank/DDBJ databases">
        <title>Genome assemblies of Stephania.</title>
        <authorList>
            <person name="Yang L."/>
        </authorList>
    </citation>
    <scope>NUCLEOTIDE SEQUENCE [LARGE SCALE GENOMIC DNA]</scope>
    <source>
        <strain evidence="2">YNDBR</strain>
        <tissue evidence="2">Leaf</tissue>
    </source>
</reference>
<dbReference type="EMBL" id="JBBNAF010000013">
    <property type="protein sequence ID" value="KAK9086795.1"/>
    <property type="molecule type" value="Genomic_DNA"/>
</dbReference>
<accession>A0AAP0E7H6</accession>
<dbReference type="Gene3D" id="2.40.70.10">
    <property type="entry name" value="Acid Proteases"/>
    <property type="match status" value="1"/>
</dbReference>
<keyword evidence="3" id="KW-1185">Reference proteome</keyword>
<organism evidence="2 3">
    <name type="scientific">Stephania yunnanensis</name>
    <dbReference type="NCBI Taxonomy" id="152371"/>
    <lineage>
        <taxon>Eukaryota</taxon>
        <taxon>Viridiplantae</taxon>
        <taxon>Streptophyta</taxon>
        <taxon>Embryophyta</taxon>
        <taxon>Tracheophyta</taxon>
        <taxon>Spermatophyta</taxon>
        <taxon>Magnoliopsida</taxon>
        <taxon>Ranunculales</taxon>
        <taxon>Menispermaceae</taxon>
        <taxon>Menispermoideae</taxon>
        <taxon>Cissampelideae</taxon>
        <taxon>Stephania</taxon>
    </lineage>
</organism>
<dbReference type="AlphaFoldDB" id="A0AAP0E7H6"/>
<dbReference type="CDD" id="cd00303">
    <property type="entry name" value="retropepsin_like"/>
    <property type="match status" value="1"/>
</dbReference>
<feature type="compositionally biased region" description="Basic and acidic residues" evidence="1">
    <location>
        <begin position="81"/>
        <end position="97"/>
    </location>
</feature>
<dbReference type="InterPro" id="IPR021109">
    <property type="entry name" value="Peptidase_aspartic_dom_sf"/>
</dbReference>
<sequence>MMRTLIVNQDRLSKELVQLKNETIASHASSIKSLEVQLGQLALHVGRTDEKGKLPSQPLPNPNANVNAVTLRSDRELEEVLKEPNPKEATPKSKEVDQELEVQPSHTETVHLDKEAPPSLKILPPFPQRLIKSKKAGEEKEILEILRKVAINIPLLDALAHMPRYAKLLKDLCTNKGRLKGNETITVGENVSAILRKKLPTKCEDPGMFTVPCTIGEVEIQKAMCDLGASINVMLLSIYETLKVASQGSWNYHTFGGPGAVVRPVGVLEDILVKVRELIFPADFYIIDMKTHPCPHFSSVLLGRPFLKTANTKIDVHSGSLTMEFDGELIKFNIYDAMRHPYDASSMVLALDSVDSLVQDTFLVKGDDMKVVLENHLNTDYLRQQGSALDTEIEELIFELDSAPLHFPTLAYLDLPKLRTLHFSPLWSELLHCWSSNQLAHPQICVFR</sequence>
<feature type="region of interest" description="Disordered" evidence="1">
    <location>
        <begin position="81"/>
        <end position="118"/>
    </location>
</feature>
<dbReference type="PANTHER" id="PTHR33067">
    <property type="entry name" value="RNA-DIRECTED DNA POLYMERASE-RELATED"/>
    <property type="match status" value="1"/>
</dbReference>
<comment type="caution">
    <text evidence="2">The sequence shown here is derived from an EMBL/GenBank/DDBJ whole genome shotgun (WGS) entry which is preliminary data.</text>
</comment>
<evidence type="ECO:0000313" key="2">
    <source>
        <dbReference type="EMBL" id="KAK9086795.1"/>
    </source>
</evidence>
<evidence type="ECO:0008006" key="4">
    <source>
        <dbReference type="Google" id="ProtNLM"/>
    </source>
</evidence>
<proteinExistence type="predicted"/>
<evidence type="ECO:0000313" key="3">
    <source>
        <dbReference type="Proteomes" id="UP001420932"/>
    </source>
</evidence>
<protein>
    <recommendedName>
        <fullName evidence="4">Aspartic peptidase DDI1-type domain-containing protein</fullName>
    </recommendedName>
</protein>
<name>A0AAP0E7H6_9MAGN</name>
<evidence type="ECO:0000256" key="1">
    <source>
        <dbReference type="SAM" id="MobiDB-lite"/>
    </source>
</evidence>
<dbReference type="PANTHER" id="PTHR33067:SF15">
    <property type="entry name" value="RNA-DIRECTED DNA POLYMERASE"/>
    <property type="match status" value="1"/>
</dbReference>